<evidence type="ECO:0000256" key="6">
    <source>
        <dbReference type="ARBA" id="ARBA00022989"/>
    </source>
</evidence>
<name>A0A1H0DFM8_ALLAB</name>
<evidence type="ECO:0000256" key="4">
    <source>
        <dbReference type="ARBA" id="ARBA00022475"/>
    </source>
</evidence>
<keyword evidence="6 8" id="KW-1133">Transmembrane helix</keyword>
<comment type="subcellular location">
    <subcellularLocation>
        <location evidence="1">Cell membrane</location>
        <topology evidence="1">Multi-pass membrane protein</topology>
    </subcellularLocation>
</comment>
<dbReference type="OrthoDB" id="5195391at2"/>
<protein>
    <submittedName>
        <fullName evidence="9">4-azaleucine resistance probable transporter AzlC</fullName>
    </submittedName>
</protein>
<evidence type="ECO:0000256" key="7">
    <source>
        <dbReference type="ARBA" id="ARBA00023136"/>
    </source>
</evidence>
<dbReference type="PANTHER" id="PTHR34979">
    <property type="entry name" value="INNER MEMBRANE PROTEIN YGAZ"/>
    <property type="match status" value="1"/>
</dbReference>
<feature type="transmembrane region" description="Helical" evidence="8">
    <location>
        <begin position="58"/>
        <end position="80"/>
    </location>
</feature>
<dbReference type="AlphaFoldDB" id="A0A1H0DFM8"/>
<dbReference type="STRING" id="211114.SAMN04489726_7776"/>
<dbReference type="Pfam" id="PF03591">
    <property type="entry name" value="AzlC"/>
    <property type="match status" value="1"/>
</dbReference>
<evidence type="ECO:0000256" key="3">
    <source>
        <dbReference type="ARBA" id="ARBA00022448"/>
    </source>
</evidence>
<dbReference type="GO" id="GO:1903785">
    <property type="term" value="P:L-valine transmembrane transport"/>
    <property type="evidence" value="ECO:0007669"/>
    <property type="project" value="TreeGrafter"/>
</dbReference>
<keyword evidence="4" id="KW-1003">Cell membrane</keyword>
<keyword evidence="3" id="KW-0813">Transport</keyword>
<proteinExistence type="inferred from homology"/>
<dbReference type="GO" id="GO:0005886">
    <property type="term" value="C:plasma membrane"/>
    <property type="evidence" value="ECO:0007669"/>
    <property type="project" value="UniProtKB-SubCell"/>
</dbReference>
<evidence type="ECO:0000256" key="1">
    <source>
        <dbReference type="ARBA" id="ARBA00004651"/>
    </source>
</evidence>
<dbReference type="EMBL" id="LT629701">
    <property type="protein sequence ID" value="SDN68826.1"/>
    <property type="molecule type" value="Genomic_DNA"/>
</dbReference>
<keyword evidence="10" id="KW-1185">Reference proteome</keyword>
<dbReference type="InterPro" id="IPR011606">
    <property type="entry name" value="Brnchd-chn_aa_trnsp_permease"/>
</dbReference>
<keyword evidence="5 8" id="KW-0812">Transmembrane</keyword>
<accession>A0A1H0DFM8</accession>
<dbReference type="Proteomes" id="UP000183376">
    <property type="component" value="Chromosome I"/>
</dbReference>
<gene>
    <name evidence="9" type="ORF">SAMN04489726_7776</name>
</gene>
<reference evidence="9 10" key="1">
    <citation type="submission" date="2016-10" db="EMBL/GenBank/DDBJ databases">
        <authorList>
            <person name="de Groot N.N."/>
        </authorList>
    </citation>
    <scope>NUCLEOTIDE SEQUENCE [LARGE SCALE GENOMIC DNA]</scope>
    <source>
        <strain evidence="9 10">DSM 44149</strain>
    </source>
</reference>
<sequence length="229" mass="23613">MRSIWRTIDRGLVRDVAALAAAVAVVGASFGALAVAAGVPVWLACVMSLLVFAGGSQFMVIGVLAAGGTPVAAVVAALLLNLRHLPFGLVVGDLLGRNRAAQLLGAHIMIDESVAFAMAQRDPQRARAAYWLCGIALFCAWNPAVLVGAYLGEAMGDPDTFGLDAAFPAALFALLLPQLREPGPLRVAVVGAVLAVVTTPLLPAGIPVLIALLGVVFALPLPKKLERAR</sequence>
<evidence type="ECO:0000256" key="8">
    <source>
        <dbReference type="SAM" id="Phobius"/>
    </source>
</evidence>
<evidence type="ECO:0000313" key="10">
    <source>
        <dbReference type="Proteomes" id="UP000183376"/>
    </source>
</evidence>
<dbReference type="PANTHER" id="PTHR34979:SF1">
    <property type="entry name" value="INNER MEMBRANE PROTEIN YGAZ"/>
    <property type="match status" value="1"/>
</dbReference>
<organism evidence="9 10">
    <name type="scientific">Allokutzneria albata</name>
    <name type="common">Kibdelosporangium albatum</name>
    <dbReference type="NCBI Taxonomy" id="211114"/>
    <lineage>
        <taxon>Bacteria</taxon>
        <taxon>Bacillati</taxon>
        <taxon>Actinomycetota</taxon>
        <taxon>Actinomycetes</taxon>
        <taxon>Pseudonocardiales</taxon>
        <taxon>Pseudonocardiaceae</taxon>
        <taxon>Allokutzneria</taxon>
    </lineage>
</organism>
<feature type="transmembrane region" description="Helical" evidence="8">
    <location>
        <begin position="187"/>
        <end position="219"/>
    </location>
</feature>
<evidence type="ECO:0000256" key="5">
    <source>
        <dbReference type="ARBA" id="ARBA00022692"/>
    </source>
</evidence>
<dbReference type="eggNOG" id="COG1296">
    <property type="taxonomic scope" value="Bacteria"/>
</dbReference>
<feature type="transmembrane region" description="Helical" evidence="8">
    <location>
        <begin position="128"/>
        <end position="151"/>
    </location>
</feature>
<comment type="similarity">
    <text evidence="2">Belongs to the AzlC family.</text>
</comment>
<evidence type="ECO:0000256" key="2">
    <source>
        <dbReference type="ARBA" id="ARBA00010735"/>
    </source>
</evidence>
<evidence type="ECO:0000313" key="9">
    <source>
        <dbReference type="EMBL" id="SDN68826.1"/>
    </source>
</evidence>
<keyword evidence="7 8" id="KW-0472">Membrane</keyword>
<feature type="transmembrane region" description="Helical" evidence="8">
    <location>
        <begin position="21"/>
        <end position="52"/>
    </location>
</feature>